<gene>
    <name evidence="2" type="ORF">FOYG_01774</name>
</gene>
<reference evidence="2 3" key="1">
    <citation type="submission" date="2011-06" db="EMBL/GenBank/DDBJ databases">
        <title>The Genome Sequence of Fusarium oxysporum FOSC 3-a.</title>
        <authorList>
            <consortium name="The Broad Institute Genome Sequencing Platform"/>
            <person name="Ma L.-J."/>
            <person name="Gale L.R."/>
            <person name="Schwartz D.C."/>
            <person name="Zhou S."/>
            <person name="Corby-Kistler H."/>
            <person name="Young S.K."/>
            <person name="Zeng Q."/>
            <person name="Gargeya S."/>
            <person name="Fitzgerald M."/>
            <person name="Haas B."/>
            <person name="Abouelleil A."/>
            <person name="Alvarado L."/>
            <person name="Arachchi H.M."/>
            <person name="Berlin A."/>
            <person name="Brown A."/>
            <person name="Chapman S.B."/>
            <person name="Chen Z."/>
            <person name="Dunbar C."/>
            <person name="Freedman E."/>
            <person name="Gearin G."/>
            <person name="Gellesch M."/>
            <person name="Goldberg J."/>
            <person name="Griggs A."/>
            <person name="Gujja S."/>
            <person name="Heiman D."/>
            <person name="Howarth C."/>
            <person name="Larson L."/>
            <person name="Lui A."/>
            <person name="MacDonald P.J.P."/>
            <person name="Mehta T."/>
            <person name="Montmayeur A."/>
            <person name="Murphy C."/>
            <person name="Neiman D."/>
            <person name="Pearson M."/>
            <person name="Priest M."/>
            <person name="Roberts A."/>
            <person name="Saif S."/>
            <person name="Shea T."/>
            <person name="Shenoy N."/>
            <person name="Sisk P."/>
            <person name="Stolte C."/>
            <person name="Sykes S."/>
            <person name="Wortman J."/>
            <person name="Nusbaum C."/>
            <person name="Birren B."/>
        </authorList>
    </citation>
    <scope>NUCLEOTIDE SEQUENCE [LARGE SCALE GENOMIC DNA]</scope>
    <source>
        <strain evidence="3">FOSC 3-a</strain>
    </source>
</reference>
<dbReference type="Proteomes" id="UP000030753">
    <property type="component" value="Unassembled WGS sequence"/>
</dbReference>
<evidence type="ECO:0000259" key="1">
    <source>
        <dbReference type="Pfam" id="PF14420"/>
    </source>
</evidence>
<dbReference type="InterPro" id="IPR025676">
    <property type="entry name" value="Clr5_dom"/>
</dbReference>
<dbReference type="EMBL" id="JH717839">
    <property type="protein sequence ID" value="EWZ02515.1"/>
    <property type="molecule type" value="Genomic_DNA"/>
</dbReference>
<dbReference type="AlphaFoldDB" id="W9JCW4"/>
<dbReference type="HOGENOM" id="CLU_2812399_0_0_1"/>
<dbReference type="Pfam" id="PF14420">
    <property type="entry name" value="Clr5"/>
    <property type="match status" value="1"/>
</dbReference>
<feature type="domain" description="Clr5" evidence="1">
    <location>
        <begin position="9"/>
        <end position="60"/>
    </location>
</feature>
<dbReference type="OrthoDB" id="539213at2759"/>
<name>W9JCW4_FUSOX</name>
<proteinExistence type="predicted"/>
<sequence length="67" mass="8039">MPQTLKIPPARWKAQRGRITELYVNQDKTLDEVIQIMAKSGFHATKPQYIRKVRVNWKLQRNYTKKK</sequence>
<organism evidence="2 3">
    <name type="scientific">Fusarium oxysporum NRRL 32931</name>
    <dbReference type="NCBI Taxonomy" id="660029"/>
    <lineage>
        <taxon>Eukaryota</taxon>
        <taxon>Fungi</taxon>
        <taxon>Dikarya</taxon>
        <taxon>Ascomycota</taxon>
        <taxon>Pezizomycotina</taxon>
        <taxon>Sordariomycetes</taxon>
        <taxon>Hypocreomycetidae</taxon>
        <taxon>Hypocreales</taxon>
        <taxon>Nectriaceae</taxon>
        <taxon>Fusarium</taxon>
        <taxon>Fusarium oxysporum species complex</taxon>
    </lineage>
</organism>
<accession>W9JCW4</accession>
<protein>
    <recommendedName>
        <fullName evidence="1">Clr5 domain-containing protein</fullName>
    </recommendedName>
</protein>
<evidence type="ECO:0000313" key="2">
    <source>
        <dbReference type="EMBL" id="EWZ02515.1"/>
    </source>
</evidence>
<evidence type="ECO:0000313" key="3">
    <source>
        <dbReference type="Proteomes" id="UP000030753"/>
    </source>
</evidence>